<evidence type="ECO:0000256" key="1">
    <source>
        <dbReference type="SAM" id="MobiDB-lite"/>
    </source>
</evidence>
<reference evidence="3 4" key="2">
    <citation type="submission" date="2024-07" db="EMBL/GenBank/DDBJ databases">
        <authorList>
            <person name="Akdeniz Z."/>
        </authorList>
    </citation>
    <scope>NUCLEOTIDE SEQUENCE [LARGE SCALE GENOMIC DNA]</scope>
</reference>
<dbReference type="AlphaFoldDB" id="A0AA86P2A4"/>
<evidence type="ECO:0000313" key="3">
    <source>
        <dbReference type="EMBL" id="CAL6085064.1"/>
    </source>
</evidence>
<keyword evidence="4" id="KW-1185">Reference proteome</keyword>
<reference evidence="2" key="1">
    <citation type="submission" date="2023-06" db="EMBL/GenBank/DDBJ databases">
        <authorList>
            <person name="Kurt Z."/>
        </authorList>
    </citation>
    <scope>NUCLEOTIDE SEQUENCE</scope>
</reference>
<dbReference type="EMBL" id="CATOUU010000429">
    <property type="protein sequence ID" value="CAI9929286.1"/>
    <property type="molecule type" value="Genomic_DNA"/>
</dbReference>
<proteinExistence type="predicted"/>
<comment type="caution">
    <text evidence="2">The sequence shown here is derived from an EMBL/GenBank/DDBJ whole genome shotgun (WGS) entry which is preliminary data.</text>
</comment>
<name>A0AA86P2A4_9EUKA</name>
<gene>
    <name evidence="2" type="ORF">HINF_LOCUS16931</name>
    <name evidence="3" type="ORF">HINF_LOCUS62505</name>
</gene>
<protein>
    <submittedName>
        <fullName evidence="3">Hypothetical_protein</fullName>
    </submittedName>
</protein>
<dbReference type="EMBL" id="CAXDID020000383">
    <property type="protein sequence ID" value="CAL6085064.1"/>
    <property type="molecule type" value="Genomic_DNA"/>
</dbReference>
<feature type="compositionally biased region" description="Basic and acidic residues" evidence="1">
    <location>
        <begin position="89"/>
        <end position="104"/>
    </location>
</feature>
<organism evidence="2">
    <name type="scientific">Hexamita inflata</name>
    <dbReference type="NCBI Taxonomy" id="28002"/>
    <lineage>
        <taxon>Eukaryota</taxon>
        <taxon>Metamonada</taxon>
        <taxon>Diplomonadida</taxon>
        <taxon>Hexamitidae</taxon>
        <taxon>Hexamitinae</taxon>
        <taxon>Hexamita</taxon>
    </lineage>
</organism>
<evidence type="ECO:0000313" key="2">
    <source>
        <dbReference type="EMBL" id="CAI9929286.1"/>
    </source>
</evidence>
<sequence length="152" mass="17543">MSNNDTQLNQNGPLQPTRCNLYSLQTGYSLFNRNNQMALFSFKNQELVQLIFSYTLFFCNYVHINVYFMGILPSTTDLAEPSQEDECGEERKMQPNESIIDHTKQNQYSSSVSSALASKRRNQSLKSNRSIQIQFNNIKYTSQLNSFLTINN</sequence>
<feature type="region of interest" description="Disordered" evidence="1">
    <location>
        <begin position="78"/>
        <end position="112"/>
    </location>
</feature>
<evidence type="ECO:0000313" key="4">
    <source>
        <dbReference type="Proteomes" id="UP001642409"/>
    </source>
</evidence>
<accession>A0AA86P2A4</accession>
<dbReference type="Proteomes" id="UP001642409">
    <property type="component" value="Unassembled WGS sequence"/>
</dbReference>